<organism evidence="2 3">
    <name type="scientific">Rhizopus stolonifer</name>
    <name type="common">Rhizopus nigricans</name>
    <dbReference type="NCBI Taxonomy" id="4846"/>
    <lineage>
        <taxon>Eukaryota</taxon>
        <taxon>Fungi</taxon>
        <taxon>Fungi incertae sedis</taxon>
        <taxon>Mucoromycota</taxon>
        <taxon>Mucoromycotina</taxon>
        <taxon>Mucoromycetes</taxon>
        <taxon>Mucorales</taxon>
        <taxon>Mucorineae</taxon>
        <taxon>Rhizopodaceae</taxon>
        <taxon>Rhizopus</taxon>
    </lineage>
</organism>
<protein>
    <recommendedName>
        <fullName evidence="1">Methyltransferase type 11 domain-containing protein</fullName>
    </recommendedName>
</protein>
<feature type="domain" description="Methyltransferase type 11" evidence="1">
    <location>
        <begin position="39"/>
        <end position="137"/>
    </location>
</feature>
<evidence type="ECO:0000313" key="3">
    <source>
        <dbReference type="Proteomes" id="UP000253551"/>
    </source>
</evidence>
<reference evidence="2 3" key="1">
    <citation type="journal article" date="2018" name="G3 (Bethesda)">
        <title>Phylogenetic and Phylogenomic Definition of Rhizopus Species.</title>
        <authorList>
            <person name="Gryganskyi A.P."/>
            <person name="Golan J."/>
            <person name="Dolatabadi S."/>
            <person name="Mondo S."/>
            <person name="Robb S."/>
            <person name="Idnurm A."/>
            <person name="Muszewska A."/>
            <person name="Steczkiewicz K."/>
            <person name="Masonjones S."/>
            <person name="Liao H.L."/>
            <person name="Gajdeczka M.T."/>
            <person name="Anike F."/>
            <person name="Vuek A."/>
            <person name="Anishchenko I.M."/>
            <person name="Voigt K."/>
            <person name="de Hoog G.S."/>
            <person name="Smith M.E."/>
            <person name="Heitman J."/>
            <person name="Vilgalys R."/>
            <person name="Stajich J.E."/>
        </authorList>
    </citation>
    <scope>NUCLEOTIDE SEQUENCE [LARGE SCALE GENOMIC DNA]</scope>
    <source>
        <strain evidence="2 3">LSU 92-RS-03</strain>
    </source>
</reference>
<dbReference type="OrthoDB" id="6329284at2759"/>
<accession>A0A367KL04</accession>
<evidence type="ECO:0000313" key="2">
    <source>
        <dbReference type="EMBL" id="RCI02821.1"/>
    </source>
</evidence>
<dbReference type="STRING" id="4846.A0A367KL04"/>
<sequence length="262" mass="29745">MTNQDHWSASNYAKHASFVPKLGSVILDMLDPQPNEHVLDFGCGDGILTEKLATRCQKVTGIDASQDMIHSAIEQQKASNIGYHVVDGYDLDTWFNQQKLSHYDAVFSNATLHWLKKDPVKAIRNIHQVLKPQGRFVAEMGGFMNVGEMHSALIAGLNKRGFDGQAISPWYFPSDEAYTKLLEENGFHVVEAQLVPRMTVLNTDIAGWIETFGFEFLKPLATEQERKQLAQEVQNYLQPCYQRQDGKWVVMYVRLRVIATKN</sequence>
<evidence type="ECO:0000259" key="1">
    <source>
        <dbReference type="Pfam" id="PF08241"/>
    </source>
</evidence>
<name>A0A367KL04_RHIST</name>
<comment type="caution">
    <text evidence="2">The sequence shown here is derived from an EMBL/GenBank/DDBJ whole genome shotgun (WGS) entry which is preliminary data.</text>
</comment>
<dbReference type="PANTHER" id="PTHR43861">
    <property type="entry name" value="TRANS-ACONITATE 2-METHYLTRANSFERASE-RELATED"/>
    <property type="match status" value="1"/>
</dbReference>
<dbReference type="PANTHER" id="PTHR43861:SF1">
    <property type="entry name" value="TRANS-ACONITATE 2-METHYLTRANSFERASE"/>
    <property type="match status" value="1"/>
</dbReference>
<gene>
    <name evidence="2" type="ORF">CU098_006356</name>
</gene>
<dbReference type="GO" id="GO:0008757">
    <property type="term" value="F:S-adenosylmethionine-dependent methyltransferase activity"/>
    <property type="evidence" value="ECO:0007669"/>
    <property type="project" value="InterPro"/>
</dbReference>
<dbReference type="Pfam" id="PF08241">
    <property type="entry name" value="Methyltransf_11"/>
    <property type="match status" value="1"/>
</dbReference>
<dbReference type="Proteomes" id="UP000253551">
    <property type="component" value="Unassembled WGS sequence"/>
</dbReference>
<proteinExistence type="predicted"/>
<dbReference type="InterPro" id="IPR013216">
    <property type="entry name" value="Methyltransf_11"/>
</dbReference>
<keyword evidence="3" id="KW-1185">Reference proteome</keyword>
<dbReference type="SUPFAM" id="SSF53335">
    <property type="entry name" value="S-adenosyl-L-methionine-dependent methyltransferases"/>
    <property type="match status" value="1"/>
</dbReference>
<dbReference type="Gene3D" id="3.40.50.150">
    <property type="entry name" value="Vaccinia Virus protein VP39"/>
    <property type="match status" value="1"/>
</dbReference>
<dbReference type="InterPro" id="IPR029063">
    <property type="entry name" value="SAM-dependent_MTases_sf"/>
</dbReference>
<dbReference type="EMBL" id="PJQM01001249">
    <property type="protein sequence ID" value="RCI02821.1"/>
    <property type="molecule type" value="Genomic_DNA"/>
</dbReference>
<dbReference type="AlphaFoldDB" id="A0A367KL04"/>
<dbReference type="CDD" id="cd02440">
    <property type="entry name" value="AdoMet_MTases"/>
    <property type="match status" value="1"/>
</dbReference>